<dbReference type="EMBL" id="CP119954">
    <property type="protein sequence ID" value="WFC96683.1"/>
    <property type="molecule type" value="Genomic_DNA"/>
</dbReference>
<sequence>MAGGTPLDASWERVETLDAPEGEGWELVEESDELVVLDLADAAHAAKMDVNMQPGTEIVVTGLETETPLLKVDGIVMKGTWDELFGSAIVLEEHTNDANEPTSDDTSHTRLHPVPPADHATAPATGASSTTSRRIAFVPTREVDEPLDELEVAAHKPHASPEPMHEDEETD</sequence>
<feature type="domain" description="Transcription factor TFIIIC triple barrel" evidence="2">
    <location>
        <begin position="29"/>
        <end position="137"/>
    </location>
</feature>
<evidence type="ECO:0000313" key="4">
    <source>
        <dbReference type="Proteomes" id="UP001216638"/>
    </source>
</evidence>
<name>A0AAF0DWB0_9BASI</name>
<evidence type="ECO:0000259" key="2">
    <source>
        <dbReference type="Pfam" id="PF10419"/>
    </source>
</evidence>
<dbReference type="InterPro" id="IPR019481">
    <property type="entry name" value="TFIIIC_triple_barrel"/>
</dbReference>
<dbReference type="GO" id="GO:0006383">
    <property type="term" value="P:transcription by RNA polymerase III"/>
    <property type="evidence" value="ECO:0007669"/>
    <property type="project" value="InterPro"/>
</dbReference>
<feature type="region of interest" description="Disordered" evidence="1">
    <location>
        <begin position="92"/>
        <end position="171"/>
    </location>
</feature>
<feature type="compositionally biased region" description="Low complexity" evidence="1">
    <location>
        <begin position="120"/>
        <end position="132"/>
    </location>
</feature>
<dbReference type="Gene3D" id="2.60.40.4370">
    <property type="match status" value="1"/>
</dbReference>
<accession>A0AAF0DWB0</accession>
<gene>
    <name evidence="3" type="ORF">MBRA1_003346</name>
</gene>
<dbReference type="InterPro" id="IPR042771">
    <property type="entry name" value="GTF3C6-like"/>
</dbReference>
<dbReference type="Pfam" id="PF10419">
    <property type="entry name" value="TFIIIC_sub6"/>
    <property type="match status" value="1"/>
</dbReference>
<reference evidence="3" key="1">
    <citation type="submission" date="2023-03" db="EMBL/GenBank/DDBJ databases">
        <title>Mating type loci evolution in Malassezia.</title>
        <authorList>
            <person name="Coelho M.A."/>
        </authorList>
    </citation>
    <scope>NUCLEOTIDE SEQUENCE</scope>
    <source>
        <strain evidence="3">CBS 14135</strain>
    </source>
</reference>
<dbReference type="AlphaFoldDB" id="A0AAF0DWB0"/>
<organism evidence="3 4">
    <name type="scientific">Malassezia brasiliensis</name>
    <dbReference type="NCBI Taxonomy" id="1821822"/>
    <lineage>
        <taxon>Eukaryota</taxon>
        <taxon>Fungi</taxon>
        <taxon>Dikarya</taxon>
        <taxon>Basidiomycota</taxon>
        <taxon>Ustilaginomycotina</taxon>
        <taxon>Malasseziomycetes</taxon>
        <taxon>Malasseziales</taxon>
        <taxon>Malasseziaceae</taxon>
        <taxon>Malassezia</taxon>
    </lineage>
</organism>
<dbReference type="PANTHER" id="PTHR21860">
    <property type="entry name" value="TRANSCRIPTION INITIATION FACTOR IIIC TFIIIC , POLYPEPTIDE 6-RELATED"/>
    <property type="match status" value="1"/>
</dbReference>
<evidence type="ECO:0000256" key="1">
    <source>
        <dbReference type="SAM" id="MobiDB-lite"/>
    </source>
</evidence>
<proteinExistence type="predicted"/>
<dbReference type="Proteomes" id="UP001216638">
    <property type="component" value="Chromosome 4"/>
</dbReference>
<evidence type="ECO:0000313" key="3">
    <source>
        <dbReference type="EMBL" id="WFC96683.1"/>
    </source>
</evidence>
<dbReference type="GO" id="GO:0000127">
    <property type="term" value="C:transcription factor TFIIIC complex"/>
    <property type="evidence" value="ECO:0007669"/>
    <property type="project" value="TreeGrafter"/>
</dbReference>
<keyword evidence="4" id="KW-1185">Reference proteome</keyword>
<dbReference type="PANTHER" id="PTHR21860:SF2">
    <property type="entry name" value="GENERAL TRANSCRIPTION FACTOR 3C POLYPEPTIDE 6"/>
    <property type="match status" value="1"/>
</dbReference>
<protein>
    <recommendedName>
        <fullName evidence="2">Transcription factor TFIIIC triple barrel domain-containing protein</fullName>
    </recommendedName>
</protein>